<dbReference type="PANTHER" id="PTHR30636:SF3">
    <property type="entry name" value="UPF0701 PROTEIN YICC"/>
    <property type="match status" value="1"/>
</dbReference>
<dbReference type="PANTHER" id="PTHR30636">
    <property type="entry name" value="UPF0701 PROTEIN YICC"/>
    <property type="match status" value="1"/>
</dbReference>
<evidence type="ECO:0000256" key="2">
    <source>
        <dbReference type="ARBA" id="ARBA00022722"/>
    </source>
</evidence>
<keyword evidence="2" id="KW-0540">Nuclease</keyword>
<evidence type="ECO:0000313" key="8">
    <source>
        <dbReference type="EMBL" id="MBE6060683.1"/>
    </source>
</evidence>
<proteinExistence type="inferred from homology"/>
<dbReference type="Pfam" id="PF08340">
    <property type="entry name" value="YicC-like_C"/>
    <property type="match status" value="1"/>
</dbReference>
<comment type="caution">
    <text evidence="8">The sequence shown here is derived from an EMBL/GenBank/DDBJ whole genome shotgun (WGS) entry which is preliminary data.</text>
</comment>
<feature type="domain" description="Endoribonuclease YicC-like N-terminal" evidence="6">
    <location>
        <begin position="2"/>
        <end position="155"/>
    </location>
</feature>
<sequence>MIKSMTGFGRGTSESEASSFIVEIKTVNHRYFELNARMPRTLISLEDGIRKYVNDKIKRGKVDIFITQNHGANEDMSVVVNESLAENYVEVLHNLRDKYDLRDDISATTLARFPEVLKLEQKEEDLEKTWKILLPAVEEAVHNLVSMRQQEGEKLLIDITKRCECISSNVDIINRRVPEVTEEYRARLLKKVEEILAEKSIDENRIAMEVVLQADKSCVDEEIVRLKSHVAQVIKTFKLGEPIGRKLDFIVQEMNREANTIASKVNDLELTNIALDIKSDIEKIREQVQNIE</sequence>
<dbReference type="NCBIfam" id="TIGR00255">
    <property type="entry name" value="YicC/YloC family endoribonuclease"/>
    <property type="match status" value="1"/>
</dbReference>
<dbReference type="InterPro" id="IPR013551">
    <property type="entry name" value="YicC-like_C"/>
</dbReference>
<evidence type="ECO:0000256" key="3">
    <source>
        <dbReference type="ARBA" id="ARBA00022759"/>
    </source>
</evidence>
<dbReference type="EMBL" id="SVCM01000127">
    <property type="protein sequence ID" value="MBE6060683.1"/>
    <property type="molecule type" value="Genomic_DNA"/>
</dbReference>
<gene>
    <name evidence="8" type="ORF">E7215_11010</name>
</gene>
<dbReference type="InterPro" id="IPR013527">
    <property type="entry name" value="YicC-like_N"/>
</dbReference>
<dbReference type="Proteomes" id="UP000768462">
    <property type="component" value="Unassembled WGS sequence"/>
</dbReference>
<evidence type="ECO:0000313" key="9">
    <source>
        <dbReference type="Proteomes" id="UP000768462"/>
    </source>
</evidence>
<keyword evidence="3" id="KW-0255">Endonuclease</keyword>
<dbReference type="GO" id="GO:0004521">
    <property type="term" value="F:RNA endonuclease activity"/>
    <property type="evidence" value="ECO:0007669"/>
    <property type="project" value="InterPro"/>
</dbReference>
<name>A0A927W514_9CLOT</name>
<reference evidence="8" key="1">
    <citation type="submission" date="2019-04" db="EMBL/GenBank/DDBJ databases">
        <title>Evolution of Biomass-Degrading Anaerobic Consortia Revealed by Metagenomics.</title>
        <authorList>
            <person name="Peng X."/>
        </authorList>
    </citation>
    <scope>NUCLEOTIDE SEQUENCE</scope>
    <source>
        <strain evidence="8">SIG254</strain>
    </source>
</reference>
<comment type="cofactor">
    <cofactor evidence="1">
        <name>a divalent metal cation</name>
        <dbReference type="ChEBI" id="CHEBI:60240"/>
    </cofactor>
</comment>
<keyword evidence="4" id="KW-0378">Hydrolase</keyword>
<feature type="domain" description="Endoribonuclease YicC-like C-terminal" evidence="7">
    <location>
        <begin position="173"/>
        <end position="292"/>
    </location>
</feature>
<dbReference type="AlphaFoldDB" id="A0A927W514"/>
<comment type="similarity">
    <text evidence="5">Belongs to the YicC/YloC family.</text>
</comment>
<evidence type="ECO:0000256" key="4">
    <source>
        <dbReference type="ARBA" id="ARBA00022801"/>
    </source>
</evidence>
<dbReference type="GO" id="GO:0016787">
    <property type="term" value="F:hydrolase activity"/>
    <property type="evidence" value="ECO:0007669"/>
    <property type="project" value="UniProtKB-KW"/>
</dbReference>
<accession>A0A927W514</accession>
<dbReference type="InterPro" id="IPR005229">
    <property type="entry name" value="YicC/YloC-like"/>
</dbReference>
<evidence type="ECO:0000256" key="5">
    <source>
        <dbReference type="ARBA" id="ARBA00035648"/>
    </source>
</evidence>
<dbReference type="Pfam" id="PF03755">
    <property type="entry name" value="YicC-like_N"/>
    <property type="match status" value="1"/>
</dbReference>
<organism evidence="8 9">
    <name type="scientific">Clostridium sulfidigenes</name>
    <dbReference type="NCBI Taxonomy" id="318464"/>
    <lineage>
        <taxon>Bacteria</taxon>
        <taxon>Bacillati</taxon>
        <taxon>Bacillota</taxon>
        <taxon>Clostridia</taxon>
        <taxon>Eubacteriales</taxon>
        <taxon>Clostridiaceae</taxon>
        <taxon>Clostridium</taxon>
    </lineage>
</organism>
<evidence type="ECO:0000259" key="7">
    <source>
        <dbReference type="Pfam" id="PF08340"/>
    </source>
</evidence>
<evidence type="ECO:0000256" key="1">
    <source>
        <dbReference type="ARBA" id="ARBA00001968"/>
    </source>
</evidence>
<evidence type="ECO:0000259" key="6">
    <source>
        <dbReference type="Pfam" id="PF03755"/>
    </source>
</evidence>
<protein>
    <submittedName>
        <fullName evidence="8">YicC family protein</fullName>
    </submittedName>
</protein>